<feature type="compositionally biased region" description="Basic and acidic residues" evidence="1">
    <location>
        <begin position="31"/>
        <end position="51"/>
    </location>
</feature>
<evidence type="ECO:0000256" key="1">
    <source>
        <dbReference type="SAM" id="MobiDB-lite"/>
    </source>
</evidence>
<organism evidence="3 4">
    <name type="scientific">Sarocladium strictum</name>
    <name type="common">Black bundle disease fungus</name>
    <name type="synonym">Acremonium strictum</name>
    <dbReference type="NCBI Taxonomy" id="5046"/>
    <lineage>
        <taxon>Eukaryota</taxon>
        <taxon>Fungi</taxon>
        <taxon>Dikarya</taxon>
        <taxon>Ascomycota</taxon>
        <taxon>Pezizomycotina</taxon>
        <taxon>Sordariomycetes</taxon>
        <taxon>Hypocreomycetidae</taxon>
        <taxon>Hypocreales</taxon>
        <taxon>Sarocladiaceae</taxon>
        <taxon>Sarocladium</taxon>
    </lineage>
</organism>
<feature type="region of interest" description="Disordered" evidence="1">
    <location>
        <begin position="507"/>
        <end position="565"/>
    </location>
</feature>
<dbReference type="PANTHER" id="PTHR47031">
    <property type="entry name" value="SAP DNA-BINDING DOMAIN-CONTAINING PROTEIN"/>
    <property type="match status" value="1"/>
</dbReference>
<proteinExistence type="predicted"/>
<dbReference type="PANTHER" id="PTHR47031:SF3">
    <property type="entry name" value="SAP DOMAIN-CONTAINING PROTEIN"/>
    <property type="match status" value="1"/>
</dbReference>
<dbReference type="AlphaFoldDB" id="A0AA39GK97"/>
<dbReference type="InterPro" id="IPR036361">
    <property type="entry name" value="SAP_dom_sf"/>
</dbReference>
<feature type="compositionally biased region" description="Low complexity" evidence="1">
    <location>
        <begin position="149"/>
        <end position="161"/>
    </location>
</feature>
<evidence type="ECO:0000259" key="2">
    <source>
        <dbReference type="PROSITE" id="PS50800"/>
    </source>
</evidence>
<feature type="domain" description="SAP" evidence="2">
    <location>
        <begin position="4"/>
        <end position="38"/>
    </location>
</feature>
<feature type="compositionally biased region" description="Basic and acidic residues" evidence="1">
    <location>
        <begin position="115"/>
        <end position="124"/>
    </location>
</feature>
<feature type="compositionally biased region" description="Basic and acidic residues" evidence="1">
    <location>
        <begin position="550"/>
        <end position="565"/>
    </location>
</feature>
<keyword evidence="4" id="KW-1185">Reference proteome</keyword>
<dbReference type="SUPFAM" id="SSF68906">
    <property type="entry name" value="SAP domain"/>
    <property type="match status" value="1"/>
</dbReference>
<dbReference type="CDD" id="cd12432">
    <property type="entry name" value="RRM_ACINU"/>
    <property type="match status" value="1"/>
</dbReference>
<comment type="caution">
    <text evidence="3">The sequence shown here is derived from an EMBL/GenBank/DDBJ whole genome shotgun (WGS) entry which is preliminary data.</text>
</comment>
<feature type="compositionally biased region" description="Basic and acidic residues" evidence="1">
    <location>
        <begin position="507"/>
        <end position="518"/>
    </location>
</feature>
<dbReference type="Pfam" id="PF02037">
    <property type="entry name" value="SAP"/>
    <property type="match status" value="1"/>
</dbReference>
<feature type="region of interest" description="Disordered" evidence="1">
    <location>
        <begin position="382"/>
        <end position="484"/>
    </location>
</feature>
<sequence>MEDWAKLKVVDLKAELKRRDLNVNGLKAELVERLQADDATRGDGETQKAQEDSNTEGAPDGEGISATAAAATADSVPEDGVPEAATTDDTGVKPGDPEAPMEMDEPSAAPNLDSIHAEPMRIDKPAAAGPEEKEDAAASPVTQTPEPQAAASAAPASLPSPDLQKRKRRSQSPPPVAEEVARKRARADSDAGPKNGVVVDADTEIMSDAPPQREEADRSEPAPPGPSRALSPGPRDDEMETERDVVPARHPATPALYINNLMRPLRPADLRAHLASLASPSASPDDVITTFFLDQIRTHALVIFDSTTSAARVRSALHDRVWPEESNRKALSVDFVPPEKVAGWIETEEGTGRGGRSGSRWELVYETLSDGTVEVHLESGAISISRPGPPPSGRGPPPPAAPRLHDGPNSIPLGPRGFRDDPHPPPTGPRSSREQFSRDHPAAPGSLTTRARPVISYQPVSSALAKRRTDNMQSHYTRDTRRPLGREINRYYFEDGDRFVDRGKEVFEGIRPPHRERGGGGARGRGGGGRRGGIGRGRGGDRYMPSGRGRAGEDDGRLPRYADDR</sequence>
<feature type="compositionally biased region" description="Basic and acidic residues" evidence="1">
    <location>
        <begin position="211"/>
        <end position="220"/>
    </location>
</feature>
<feature type="compositionally biased region" description="Pro residues" evidence="1">
    <location>
        <begin position="387"/>
        <end position="401"/>
    </location>
</feature>
<feature type="compositionally biased region" description="Basic and acidic residues" evidence="1">
    <location>
        <begin position="431"/>
        <end position="441"/>
    </location>
</feature>
<dbReference type="InterPro" id="IPR003034">
    <property type="entry name" value="SAP_dom"/>
</dbReference>
<feature type="compositionally biased region" description="Basic and acidic residues" evidence="1">
    <location>
        <begin position="179"/>
        <end position="191"/>
    </location>
</feature>
<accession>A0AA39GK97</accession>
<evidence type="ECO:0000313" key="3">
    <source>
        <dbReference type="EMBL" id="KAK0388586.1"/>
    </source>
</evidence>
<reference evidence="3" key="1">
    <citation type="submission" date="2022-10" db="EMBL/GenBank/DDBJ databases">
        <title>Determination and structural analysis of whole genome sequence of Sarocladium strictum F4-1.</title>
        <authorList>
            <person name="Hu L."/>
            <person name="Jiang Y."/>
        </authorList>
    </citation>
    <scope>NUCLEOTIDE SEQUENCE</scope>
    <source>
        <strain evidence="3">F4-1</strain>
    </source>
</reference>
<feature type="compositionally biased region" description="Gly residues" evidence="1">
    <location>
        <begin position="519"/>
        <end position="537"/>
    </location>
</feature>
<feature type="region of interest" description="Disordered" evidence="1">
    <location>
        <begin position="31"/>
        <end position="245"/>
    </location>
</feature>
<protein>
    <recommendedName>
        <fullName evidence="2">SAP domain-containing protein</fullName>
    </recommendedName>
</protein>
<dbReference type="Gene3D" id="1.10.720.30">
    <property type="entry name" value="SAP domain"/>
    <property type="match status" value="1"/>
</dbReference>
<dbReference type="PROSITE" id="PS50800">
    <property type="entry name" value="SAP"/>
    <property type="match status" value="1"/>
</dbReference>
<dbReference type="SMART" id="SM00513">
    <property type="entry name" value="SAP"/>
    <property type="match status" value="1"/>
</dbReference>
<dbReference type="Proteomes" id="UP001175261">
    <property type="component" value="Unassembled WGS sequence"/>
</dbReference>
<evidence type="ECO:0000313" key="4">
    <source>
        <dbReference type="Proteomes" id="UP001175261"/>
    </source>
</evidence>
<name>A0AA39GK97_SARSR</name>
<dbReference type="InterPro" id="IPR034257">
    <property type="entry name" value="Acinus_RRM"/>
</dbReference>
<gene>
    <name evidence="3" type="ORF">NLU13_4829</name>
</gene>
<dbReference type="EMBL" id="JAPDFR010000003">
    <property type="protein sequence ID" value="KAK0388586.1"/>
    <property type="molecule type" value="Genomic_DNA"/>
</dbReference>